<dbReference type="Gene3D" id="1.20.1560.10">
    <property type="entry name" value="ABC transporter type 1, transmembrane domain"/>
    <property type="match status" value="1"/>
</dbReference>
<feature type="transmembrane region" description="Helical" evidence="10">
    <location>
        <begin position="87"/>
        <end position="111"/>
    </location>
</feature>
<dbReference type="PROSITE" id="PS00211">
    <property type="entry name" value="ABC_TRANSPORTER_1"/>
    <property type="match status" value="1"/>
</dbReference>
<comment type="subcellular location">
    <subcellularLocation>
        <location evidence="1">Membrane</location>
        <topology evidence="1">Multi-pass membrane protein</topology>
    </subcellularLocation>
</comment>
<feature type="transmembrane region" description="Helical" evidence="10">
    <location>
        <begin position="175"/>
        <end position="197"/>
    </location>
</feature>
<evidence type="ECO:0000256" key="4">
    <source>
        <dbReference type="ARBA" id="ARBA00022741"/>
    </source>
</evidence>
<dbReference type="GO" id="GO:0016887">
    <property type="term" value="F:ATP hydrolysis activity"/>
    <property type="evidence" value="ECO:0007669"/>
    <property type="project" value="InterPro"/>
</dbReference>
<proteinExistence type="inferred from homology"/>
<feature type="domain" description="ABC transmembrane type-1" evidence="12">
    <location>
        <begin position="295"/>
        <end position="571"/>
    </location>
</feature>
<dbReference type="Gene3D" id="3.40.50.300">
    <property type="entry name" value="P-loop containing nucleotide triphosphate hydrolases"/>
    <property type="match status" value="1"/>
</dbReference>
<dbReference type="PANTHER" id="PTHR24221:SF503">
    <property type="entry name" value="MITOCHONDRIAL POTASSIUM CHANNEL ATP-BINDING SUBUNIT"/>
    <property type="match status" value="1"/>
</dbReference>
<dbReference type="OrthoDB" id="6500128at2759"/>
<sequence length="857" mass="95650">MLVTQTRLENKCGSTIRTVCSETNNLLISLLTPPHSFAMATQLAVRALHYSCTFLASLFIVISCLLKRSPAKKKKKDRRKGRSKHQGRAQVAVTALIVFTYVSQIVLNIATHDLDRSQPFLVHMTSLAVVWSAVSLRQQHTSKYEVAGTSSVTAAFEIPLLALSLCHKPRQWEPIAQVTISSVRILLLLIVTVVILLDLRLREKKKTSEEARPFLNGNHTTYGTANGHNSDNSVNSESESESDADTKNGRAARVKKLRDEQLQTYGGWWDYLKSFSIFLPYLVPRNNRPVQLCVIISVICLACHRVLNILIPQQLADVTNNIFANEAPYASLGRWALLQLIRGGAGLGLIEAFVKIPIRQFSYRQITNAAFGHVMNLSMDFHIDNDSAEVMKSIDQGAALNNLLEMAILDIAPTVADLFIACIVFYMKFNAYASLLVVVAAIAYVSAEVFTSNWNMEHRRELTQTQRDETRIMHQAVQGWQTVTYFNQFVYERSRFGEAVDLCLRASARFGRRRAVGKALLDLIKPISFVCLASLIVQEISVGRASTGDFVFFIQYWSSLISPLAYLSAQYRWLVSDLVDAERLLFLFQSKPSVTDKDNAMDLKRGDGRVAFRNVDFAYDTRLNTLKNVDISVDPGTTVALVGMTGSGKTTILRLLLRLYDVIAGRIEIDGQDIRDVTLSSLRQTIGVVPQDPVLFNASIIENLRYARPSASDEEIYDACRAAAIHEKILTFPSGYDTKVGEQGVKLSGGELQRIAIARVFLKQSPILLLDEATSAVDSNTESEIQIALDRLRAKRTTFVIAHRLSTIVGSDRILVLHEGQVVESGSHQELLKKEGGRYQNLWQNQFGGDKMRKSAL</sequence>
<keyword evidence="5" id="KW-0067">ATP-binding</keyword>
<dbReference type="SMART" id="SM00382">
    <property type="entry name" value="AAA"/>
    <property type="match status" value="1"/>
</dbReference>
<feature type="transmembrane region" description="Helical" evidence="10">
    <location>
        <begin position="432"/>
        <end position="450"/>
    </location>
</feature>
<keyword evidence="3 10" id="KW-0812">Transmembrane</keyword>
<keyword evidence="6 10" id="KW-1133">Transmembrane helix</keyword>
<accession>A0A9W4NWQ4</accession>
<evidence type="ECO:0000259" key="12">
    <source>
        <dbReference type="PROSITE" id="PS50929"/>
    </source>
</evidence>
<protein>
    <recommendedName>
        <fullName evidence="15">ABC transporter</fullName>
    </recommendedName>
</protein>
<feature type="compositionally biased region" description="Polar residues" evidence="9">
    <location>
        <begin position="217"/>
        <end position="228"/>
    </location>
</feature>
<dbReference type="SUPFAM" id="SSF90123">
    <property type="entry name" value="ABC transporter transmembrane region"/>
    <property type="match status" value="1"/>
</dbReference>
<comment type="similarity">
    <text evidence="8">Belongs to the ABC transporter superfamily. ABCB family. Heavy Metal importer (TC 3.A.1.210) subfamily.</text>
</comment>
<feature type="region of interest" description="Disordered" evidence="9">
    <location>
        <begin position="210"/>
        <end position="250"/>
    </location>
</feature>
<keyword evidence="2" id="KW-0813">Transport</keyword>
<evidence type="ECO:0000256" key="7">
    <source>
        <dbReference type="ARBA" id="ARBA00023136"/>
    </source>
</evidence>
<dbReference type="Pfam" id="PF00664">
    <property type="entry name" value="ABC_membrane"/>
    <property type="match status" value="1"/>
</dbReference>
<dbReference type="CDD" id="cd18583">
    <property type="entry name" value="ABC_6TM_HMT1"/>
    <property type="match status" value="1"/>
</dbReference>
<evidence type="ECO:0000256" key="3">
    <source>
        <dbReference type="ARBA" id="ARBA00022692"/>
    </source>
</evidence>
<dbReference type="InterPro" id="IPR039421">
    <property type="entry name" value="Type_1_exporter"/>
</dbReference>
<evidence type="ECO:0000256" key="10">
    <source>
        <dbReference type="SAM" id="Phobius"/>
    </source>
</evidence>
<evidence type="ECO:0000256" key="9">
    <source>
        <dbReference type="SAM" id="MobiDB-lite"/>
    </source>
</evidence>
<dbReference type="AlphaFoldDB" id="A0A9W4NWQ4"/>
<name>A0A9W4NWQ4_9EURO</name>
<dbReference type="GO" id="GO:0005524">
    <property type="term" value="F:ATP binding"/>
    <property type="evidence" value="ECO:0007669"/>
    <property type="project" value="UniProtKB-KW"/>
</dbReference>
<keyword evidence="4" id="KW-0547">Nucleotide-binding</keyword>
<evidence type="ECO:0000256" key="6">
    <source>
        <dbReference type="ARBA" id="ARBA00022989"/>
    </source>
</evidence>
<dbReference type="GO" id="GO:0016020">
    <property type="term" value="C:membrane"/>
    <property type="evidence" value="ECO:0007669"/>
    <property type="project" value="UniProtKB-SubCell"/>
</dbReference>
<dbReference type="GO" id="GO:0140359">
    <property type="term" value="F:ABC-type transporter activity"/>
    <property type="evidence" value="ECO:0007669"/>
    <property type="project" value="InterPro"/>
</dbReference>
<evidence type="ECO:0000256" key="5">
    <source>
        <dbReference type="ARBA" id="ARBA00022840"/>
    </source>
</evidence>
<evidence type="ECO:0008006" key="15">
    <source>
        <dbReference type="Google" id="ProtNLM"/>
    </source>
</evidence>
<reference evidence="13" key="1">
    <citation type="submission" date="2021-07" db="EMBL/GenBank/DDBJ databases">
        <authorList>
            <person name="Branca A.L. A."/>
        </authorList>
    </citation>
    <scope>NUCLEOTIDE SEQUENCE</scope>
</reference>
<dbReference type="SUPFAM" id="SSF52540">
    <property type="entry name" value="P-loop containing nucleoside triphosphate hydrolases"/>
    <property type="match status" value="1"/>
</dbReference>
<evidence type="ECO:0000256" key="8">
    <source>
        <dbReference type="ARBA" id="ARBA00024363"/>
    </source>
</evidence>
<dbReference type="Proteomes" id="UP001152646">
    <property type="component" value="Unassembled WGS sequence"/>
</dbReference>
<evidence type="ECO:0000256" key="1">
    <source>
        <dbReference type="ARBA" id="ARBA00004141"/>
    </source>
</evidence>
<dbReference type="EMBL" id="CAJVPA010000239">
    <property type="protein sequence ID" value="CAG8419421.1"/>
    <property type="molecule type" value="Genomic_DNA"/>
</dbReference>
<evidence type="ECO:0000259" key="11">
    <source>
        <dbReference type="PROSITE" id="PS50893"/>
    </source>
</evidence>
<dbReference type="InterPro" id="IPR017871">
    <property type="entry name" value="ABC_transporter-like_CS"/>
</dbReference>
<feature type="transmembrane region" description="Helical" evidence="10">
    <location>
        <begin position="47"/>
        <end position="66"/>
    </location>
</feature>
<evidence type="ECO:0000313" key="14">
    <source>
        <dbReference type="Proteomes" id="UP001152646"/>
    </source>
</evidence>
<gene>
    <name evidence="13" type="ORF">PSALAMII_LOCUS10047</name>
</gene>
<dbReference type="Pfam" id="PF00005">
    <property type="entry name" value="ABC_tran"/>
    <property type="match status" value="1"/>
</dbReference>
<evidence type="ECO:0000313" key="13">
    <source>
        <dbReference type="EMBL" id="CAG8419421.1"/>
    </source>
</evidence>
<dbReference type="PROSITE" id="PS50893">
    <property type="entry name" value="ABC_TRANSPORTER_2"/>
    <property type="match status" value="1"/>
</dbReference>
<dbReference type="InterPro" id="IPR003439">
    <property type="entry name" value="ABC_transporter-like_ATP-bd"/>
</dbReference>
<dbReference type="InterPro" id="IPR003593">
    <property type="entry name" value="AAA+_ATPase"/>
</dbReference>
<comment type="caution">
    <text evidence="13">The sequence shown here is derived from an EMBL/GenBank/DDBJ whole genome shotgun (WGS) entry which is preliminary data.</text>
</comment>
<dbReference type="InterPro" id="IPR027417">
    <property type="entry name" value="P-loop_NTPase"/>
</dbReference>
<organism evidence="13 14">
    <name type="scientific">Penicillium salamii</name>
    <dbReference type="NCBI Taxonomy" id="1612424"/>
    <lineage>
        <taxon>Eukaryota</taxon>
        <taxon>Fungi</taxon>
        <taxon>Dikarya</taxon>
        <taxon>Ascomycota</taxon>
        <taxon>Pezizomycotina</taxon>
        <taxon>Eurotiomycetes</taxon>
        <taxon>Eurotiomycetidae</taxon>
        <taxon>Eurotiales</taxon>
        <taxon>Aspergillaceae</taxon>
        <taxon>Penicillium</taxon>
    </lineage>
</organism>
<keyword evidence="7 10" id="KW-0472">Membrane</keyword>
<feature type="domain" description="ABC transporter" evidence="11">
    <location>
        <begin position="610"/>
        <end position="844"/>
    </location>
</feature>
<evidence type="ECO:0000256" key="2">
    <source>
        <dbReference type="ARBA" id="ARBA00022448"/>
    </source>
</evidence>
<dbReference type="InterPro" id="IPR011527">
    <property type="entry name" value="ABC1_TM_dom"/>
</dbReference>
<dbReference type="PROSITE" id="PS50929">
    <property type="entry name" value="ABC_TM1F"/>
    <property type="match status" value="1"/>
</dbReference>
<dbReference type="FunFam" id="3.40.50.300:FF:000287">
    <property type="entry name" value="Multidrug ABC transporter ATP-binding protein"/>
    <property type="match status" value="1"/>
</dbReference>
<dbReference type="PANTHER" id="PTHR24221">
    <property type="entry name" value="ATP-BINDING CASSETTE SUB-FAMILY B"/>
    <property type="match status" value="1"/>
</dbReference>
<dbReference type="InterPro" id="IPR036640">
    <property type="entry name" value="ABC1_TM_sf"/>
</dbReference>